<accession>A0A0F9UTQ5</accession>
<reference evidence="2" key="1">
    <citation type="journal article" date="2015" name="Nature">
        <title>Complex archaea that bridge the gap between prokaryotes and eukaryotes.</title>
        <authorList>
            <person name="Spang A."/>
            <person name="Saw J.H."/>
            <person name="Jorgensen S.L."/>
            <person name="Zaremba-Niedzwiedzka K."/>
            <person name="Martijn J."/>
            <person name="Lind A.E."/>
            <person name="van Eijk R."/>
            <person name="Schleper C."/>
            <person name="Guy L."/>
            <person name="Ettema T.J."/>
        </authorList>
    </citation>
    <scope>NUCLEOTIDE SEQUENCE</scope>
</reference>
<dbReference type="EMBL" id="LAZR01000073">
    <property type="protein sequence ID" value="KKN95084.1"/>
    <property type="molecule type" value="Genomic_DNA"/>
</dbReference>
<proteinExistence type="predicted"/>
<keyword evidence="1" id="KW-0812">Transmembrane</keyword>
<evidence type="ECO:0008006" key="3">
    <source>
        <dbReference type="Google" id="ProtNLM"/>
    </source>
</evidence>
<evidence type="ECO:0000313" key="2">
    <source>
        <dbReference type="EMBL" id="KKN95084.1"/>
    </source>
</evidence>
<keyword evidence="1" id="KW-0472">Membrane</keyword>
<sequence>MQMYGSSDSSSNHAPRRAGSRSAAMRGFTIIEMLVTVATLGIILSAFANVLLQCRRITTMAHRGIRANHRASVISEIIRRDFRRMTRDGFLCISSNNGHAGVVLCAGDPSRSILGDAKGYGSIIAYGLVQRTGGVAAPIDVLWRPEYIFKTEGTGSPEDLVTRISTNYLTLADVKSSDRFAANTLASGVLARSIIPVAMPPTTITGAADLWKVVTGDITYLSITWTDGSAPVGPEGKPVGGFNWYGIDRDQRLDTYVIRGRNDSWGDQGANATEFASGGGYRALWTARNPHNWPKAIRFVYGIDDEQLPPGHPDAYEVIVDTLP</sequence>
<gene>
    <name evidence="2" type="ORF">LCGC14_0181520</name>
</gene>
<comment type="caution">
    <text evidence="2">The sequence shown here is derived from an EMBL/GenBank/DDBJ whole genome shotgun (WGS) entry which is preliminary data.</text>
</comment>
<dbReference type="AlphaFoldDB" id="A0A0F9UTQ5"/>
<protein>
    <recommendedName>
        <fullName evidence="3">Prepilin-type N-terminal cleavage/methylation domain-containing protein</fullName>
    </recommendedName>
</protein>
<organism evidence="2">
    <name type="scientific">marine sediment metagenome</name>
    <dbReference type="NCBI Taxonomy" id="412755"/>
    <lineage>
        <taxon>unclassified sequences</taxon>
        <taxon>metagenomes</taxon>
        <taxon>ecological metagenomes</taxon>
    </lineage>
</organism>
<dbReference type="NCBIfam" id="TIGR02532">
    <property type="entry name" value="IV_pilin_GFxxxE"/>
    <property type="match status" value="1"/>
</dbReference>
<feature type="transmembrane region" description="Helical" evidence="1">
    <location>
        <begin position="30"/>
        <end position="52"/>
    </location>
</feature>
<evidence type="ECO:0000256" key="1">
    <source>
        <dbReference type="SAM" id="Phobius"/>
    </source>
</evidence>
<name>A0A0F9UTQ5_9ZZZZ</name>
<keyword evidence="1" id="KW-1133">Transmembrane helix</keyword>
<dbReference type="InterPro" id="IPR012902">
    <property type="entry name" value="N_methyl_site"/>
</dbReference>